<evidence type="ECO:0000256" key="1">
    <source>
        <dbReference type="SAM" id="MobiDB-lite"/>
    </source>
</evidence>
<protein>
    <recommendedName>
        <fullName evidence="2">WW domain-containing protein</fullName>
    </recommendedName>
</protein>
<sequence length="367" mass="40567">MATAWVPRLDPESGYYYYFQASSGVTTWDRPLDYEPRRDDFEERWDEMNEAPYYYDKVLGTSQWDIPACLKGGMKGGPTPGKPDAFAARPKIRRSIDASSASFSSASTNVSSSITASTASTSMSSPLPWPACATCGASNPTCEEDLEKPGTHYCARCWDVYEDEKASPPPKPKPKKKVTSLLDYVNSSGGGSGSGSVGVVPPPVLAPALAPETTTMATTMATTRSRTRSGELAESCAVYSCTGSRAPGCGGYCTTHYELHLLTLTQPQSRRRDSGLDGHCVGSRGKCRKPIFKAGMCERHYHDHRRNLVDNISAGGAKTPQQIEREKKKEREERAKEVRINYLMATAKREENDRRRRREKREQVRPQ</sequence>
<dbReference type="SUPFAM" id="SSF51045">
    <property type="entry name" value="WW domain"/>
    <property type="match status" value="2"/>
</dbReference>
<gene>
    <name evidence="3" type="ORF">TL16_g07777</name>
</gene>
<name>A0A9W7AXJ7_9STRA</name>
<dbReference type="PROSITE" id="PS50020">
    <property type="entry name" value="WW_DOMAIN_2"/>
    <property type="match status" value="1"/>
</dbReference>
<proteinExistence type="predicted"/>
<feature type="region of interest" description="Disordered" evidence="1">
    <location>
        <begin position="313"/>
        <end position="367"/>
    </location>
</feature>
<feature type="compositionally biased region" description="Basic and acidic residues" evidence="1">
    <location>
        <begin position="323"/>
        <end position="339"/>
    </location>
</feature>
<accession>A0A9W7AXJ7</accession>
<evidence type="ECO:0000259" key="2">
    <source>
        <dbReference type="PROSITE" id="PS50020"/>
    </source>
</evidence>
<dbReference type="InterPro" id="IPR001202">
    <property type="entry name" value="WW_dom"/>
</dbReference>
<feature type="domain" description="WW" evidence="2">
    <location>
        <begin position="1"/>
        <end position="33"/>
    </location>
</feature>
<organism evidence="3 4">
    <name type="scientific">Triparma laevis f. inornata</name>
    <dbReference type="NCBI Taxonomy" id="1714386"/>
    <lineage>
        <taxon>Eukaryota</taxon>
        <taxon>Sar</taxon>
        <taxon>Stramenopiles</taxon>
        <taxon>Ochrophyta</taxon>
        <taxon>Bolidophyceae</taxon>
        <taxon>Parmales</taxon>
        <taxon>Triparmaceae</taxon>
        <taxon>Triparma</taxon>
    </lineage>
</organism>
<dbReference type="InterPro" id="IPR036020">
    <property type="entry name" value="WW_dom_sf"/>
</dbReference>
<dbReference type="PROSITE" id="PS01159">
    <property type="entry name" value="WW_DOMAIN_1"/>
    <property type="match status" value="1"/>
</dbReference>
<dbReference type="Pfam" id="PF00397">
    <property type="entry name" value="WW"/>
    <property type="match status" value="1"/>
</dbReference>
<reference evidence="4" key="1">
    <citation type="journal article" date="2023" name="Commun. Biol.">
        <title>Genome analysis of Parmales, the sister group of diatoms, reveals the evolutionary specialization of diatoms from phago-mixotrophs to photoautotrophs.</title>
        <authorList>
            <person name="Ban H."/>
            <person name="Sato S."/>
            <person name="Yoshikawa S."/>
            <person name="Yamada K."/>
            <person name="Nakamura Y."/>
            <person name="Ichinomiya M."/>
            <person name="Sato N."/>
            <person name="Blanc-Mathieu R."/>
            <person name="Endo H."/>
            <person name="Kuwata A."/>
            <person name="Ogata H."/>
        </authorList>
    </citation>
    <scope>NUCLEOTIDE SEQUENCE [LARGE SCALE GENOMIC DNA]</scope>
</reference>
<dbReference type="CDD" id="cd00201">
    <property type="entry name" value="WW"/>
    <property type="match status" value="1"/>
</dbReference>
<evidence type="ECO:0000313" key="3">
    <source>
        <dbReference type="EMBL" id="GMH78376.1"/>
    </source>
</evidence>
<dbReference type="SMART" id="SM00456">
    <property type="entry name" value="WW"/>
    <property type="match status" value="2"/>
</dbReference>
<dbReference type="EMBL" id="BLQM01000249">
    <property type="protein sequence ID" value="GMH78376.1"/>
    <property type="molecule type" value="Genomic_DNA"/>
</dbReference>
<dbReference type="AlphaFoldDB" id="A0A9W7AXJ7"/>
<comment type="caution">
    <text evidence="3">The sequence shown here is derived from an EMBL/GenBank/DDBJ whole genome shotgun (WGS) entry which is preliminary data.</text>
</comment>
<feature type="compositionally biased region" description="Basic and acidic residues" evidence="1">
    <location>
        <begin position="347"/>
        <end position="367"/>
    </location>
</feature>
<dbReference type="Proteomes" id="UP001162640">
    <property type="component" value="Unassembled WGS sequence"/>
</dbReference>
<dbReference type="Gene3D" id="2.20.70.10">
    <property type="match status" value="1"/>
</dbReference>
<evidence type="ECO:0000313" key="4">
    <source>
        <dbReference type="Proteomes" id="UP001162640"/>
    </source>
</evidence>